<dbReference type="GO" id="GO:0005524">
    <property type="term" value="F:ATP binding"/>
    <property type="evidence" value="ECO:0007669"/>
    <property type="project" value="UniProtKB-KW"/>
</dbReference>
<evidence type="ECO:0000256" key="2">
    <source>
        <dbReference type="ARBA" id="ARBA00022801"/>
    </source>
</evidence>
<evidence type="ECO:0000256" key="7">
    <source>
        <dbReference type="ARBA" id="ARBA00044550"/>
    </source>
</evidence>
<dbReference type="Pfam" id="PF16124">
    <property type="entry name" value="RecQ_Zn_bind"/>
    <property type="match status" value="1"/>
</dbReference>
<dbReference type="Gene3D" id="3.40.50.300">
    <property type="entry name" value="P-loop containing nucleotide triphosphate hydrolases"/>
    <property type="match status" value="2"/>
</dbReference>
<dbReference type="GO" id="GO:0006310">
    <property type="term" value="P:DNA recombination"/>
    <property type="evidence" value="ECO:0007669"/>
    <property type="project" value="InterPro"/>
</dbReference>
<dbReference type="NCBIfam" id="TIGR00614">
    <property type="entry name" value="recQ_fam"/>
    <property type="match status" value="1"/>
</dbReference>
<dbReference type="SUPFAM" id="SSF52540">
    <property type="entry name" value="P-loop containing nucleoside triphosphate hydrolases"/>
    <property type="match status" value="1"/>
</dbReference>
<evidence type="ECO:0000256" key="3">
    <source>
        <dbReference type="ARBA" id="ARBA00022806"/>
    </source>
</evidence>
<feature type="domain" description="Helicase C-terminal" evidence="9">
    <location>
        <begin position="218"/>
        <end position="362"/>
    </location>
</feature>
<evidence type="ECO:0000256" key="6">
    <source>
        <dbReference type="ARBA" id="ARBA00044535"/>
    </source>
</evidence>
<dbReference type="InterPro" id="IPR004589">
    <property type="entry name" value="DNA_helicase_ATP-dep_RecQ"/>
</dbReference>
<dbReference type="GO" id="GO:0005737">
    <property type="term" value="C:cytoplasm"/>
    <property type="evidence" value="ECO:0007669"/>
    <property type="project" value="TreeGrafter"/>
</dbReference>
<proteinExistence type="predicted"/>
<dbReference type="PROSITE" id="PS51192">
    <property type="entry name" value="HELICASE_ATP_BIND_1"/>
    <property type="match status" value="1"/>
</dbReference>
<keyword evidence="5" id="KW-0238">DNA-binding</keyword>
<feature type="domain" description="Helicase ATP-binding" evidence="8">
    <location>
        <begin position="24"/>
        <end position="191"/>
    </location>
</feature>
<dbReference type="GO" id="GO:0009378">
    <property type="term" value="F:four-way junction helicase activity"/>
    <property type="evidence" value="ECO:0007669"/>
    <property type="project" value="TreeGrafter"/>
</dbReference>
<name>A0A6H1P8J8_PRIMG</name>
<dbReference type="InterPro" id="IPR014001">
    <property type="entry name" value="Helicase_ATP-bd"/>
</dbReference>
<gene>
    <name evidence="10" type="ORF">HFZ78_26230</name>
</gene>
<protein>
    <recommendedName>
        <fullName evidence="6">ATP-dependent DNA helicase RecQ</fullName>
    </recommendedName>
    <alternativeName>
        <fullName evidence="7">DNA 3'-5' helicase RecQ</fullName>
    </alternativeName>
</protein>
<evidence type="ECO:0000256" key="1">
    <source>
        <dbReference type="ARBA" id="ARBA00022741"/>
    </source>
</evidence>
<keyword evidence="3 10" id="KW-0347">Helicase</keyword>
<dbReference type="GO" id="GO:0016787">
    <property type="term" value="F:hydrolase activity"/>
    <property type="evidence" value="ECO:0007669"/>
    <property type="project" value="UniProtKB-KW"/>
</dbReference>
<dbReference type="PANTHER" id="PTHR13710">
    <property type="entry name" value="DNA HELICASE RECQ FAMILY MEMBER"/>
    <property type="match status" value="1"/>
</dbReference>
<sequence>MELEKVLKKHFGYQTFKTGQKEVITSILAGQHTLAMLPTGTGKSLCYQLPGIILDGHILIISPLLSLMQDQVEQFKRFGEKRVIALNSFLSGEERNRVLHHLSQYKFIFISPEMLRVPYILRKLQELTIALFVVDEAHCISQWGFDFRPDYSKLGEIRKKFGNPLTLALTATATIKVRQDIVASLDLEEIVKIESTIDRPNIGFYVKELFDYRDKQASVLEFVAKLKKPGIIYFSSKKAAEQMATLLTEKGICQSMAYHGGLDQNTRILIQQQFIYGQLDVICATSAFGMGINKENIRFIIHYHMPMQIESFLQEIGRAGRDGEPSIAILLYSPGDEQLPIQLAENELPSEQQIDWLFKKVEHDHLLKDGKINLNTKLMELGGFTEIQWRIVEDFVNNSFLEMASLEKLQCTINDFVKERLSIKKNNIYCMKKWIETNSCRREYILHYFDEILSNKLNPCCDICGLQINDYQNINSNHFPSVKTNEKNWNDYLAKILINCELRE</sequence>
<reference evidence="10 11" key="1">
    <citation type="submission" date="2020-04" db="EMBL/GenBank/DDBJ databases">
        <title>Genome-Wide Identification of 5-Methylcytosine Sites in Bacterial Genomes By High-Throughput Sequencing of MspJI Restriction Fragments.</title>
        <authorList>
            <person name="Wu V."/>
        </authorList>
    </citation>
    <scope>NUCLEOTIDE SEQUENCE [LARGE SCALE GENOMIC DNA]</scope>
    <source>
        <strain evidence="10 11">S2</strain>
    </source>
</reference>
<reference evidence="10 11" key="2">
    <citation type="submission" date="2020-04" db="EMBL/GenBank/DDBJ databases">
        <authorList>
            <person name="Fomenkov A."/>
            <person name="Anton B.P."/>
            <person name="Roberts R.J."/>
        </authorList>
    </citation>
    <scope>NUCLEOTIDE SEQUENCE [LARGE SCALE GENOMIC DNA]</scope>
    <source>
        <strain evidence="10 11">S2</strain>
    </source>
</reference>
<dbReference type="GO" id="GO:0043590">
    <property type="term" value="C:bacterial nucleoid"/>
    <property type="evidence" value="ECO:0007669"/>
    <property type="project" value="TreeGrafter"/>
</dbReference>
<evidence type="ECO:0000256" key="5">
    <source>
        <dbReference type="ARBA" id="ARBA00023125"/>
    </source>
</evidence>
<keyword evidence="4" id="KW-0067">ATP-binding</keyword>
<dbReference type="InterPro" id="IPR032284">
    <property type="entry name" value="RecQ_Zn-bd"/>
</dbReference>
<dbReference type="InterPro" id="IPR002464">
    <property type="entry name" value="DNA/RNA_helicase_DEAH_CS"/>
</dbReference>
<dbReference type="InterPro" id="IPR027417">
    <property type="entry name" value="P-loop_NTPase"/>
</dbReference>
<keyword evidence="2" id="KW-0378">Hydrolase</keyword>
<dbReference type="Pfam" id="PF00270">
    <property type="entry name" value="DEAD"/>
    <property type="match status" value="1"/>
</dbReference>
<dbReference type="FunFam" id="3.40.50.300:FF:001363">
    <property type="entry name" value="ATP-dependent DNA helicase RecQ"/>
    <property type="match status" value="1"/>
</dbReference>
<keyword evidence="1" id="KW-0547">Nucleotide-binding</keyword>
<evidence type="ECO:0000313" key="10">
    <source>
        <dbReference type="EMBL" id="QIZ09752.1"/>
    </source>
</evidence>
<dbReference type="PROSITE" id="PS51194">
    <property type="entry name" value="HELICASE_CTER"/>
    <property type="match status" value="1"/>
</dbReference>
<dbReference type="GO" id="GO:0003677">
    <property type="term" value="F:DNA binding"/>
    <property type="evidence" value="ECO:0007669"/>
    <property type="project" value="UniProtKB-KW"/>
</dbReference>
<dbReference type="InterPro" id="IPR011545">
    <property type="entry name" value="DEAD/DEAH_box_helicase_dom"/>
</dbReference>
<dbReference type="GO" id="GO:0030894">
    <property type="term" value="C:replisome"/>
    <property type="evidence" value="ECO:0007669"/>
    <property type="project" value="TreeGrafter"/>
</dbReference>
<evidence type="ECO:0000259" key="8">
    <source>
        <dbReference type="PROSITE" id="PS51192"/>
    </source>
</evidence>
<dbReference type="CDD" id="cd17920">
    <property type="entry name" value="DEXHc_RecQ"/>
    <property type="match status" value="1"/>
</dbReference>
<dbReference type="Proteomes" id="UP000501868">
    <property type="component" value="Chromosome"/>
</dbReference>
<dbReference type="AlphaFoldDB" id="A0A6H1P8J8"/>
<evidence type="ECO:0000256" key="4">
    <source>
        <dbReference type="ARBA" id="ARBA00022840"/>
    </source>
</evidence>
<evidence type="ECO:0000313" key="11">
    <source>
        <dbReference type="Proteomes" id="UP000501868"/>
    </source>
</evidence>
<dbReference type="Pfam" id="PF00271">
    <property type="entry name" value="Helicase_C"/>
    <property type="match status" value="1"/>
</dbReference>
<dbReference type="SMART" id="SM00487">
    <property type="entry name" value="DEXDc"/>
    <property type="match status" value="1"/>
</dbReference>
<dbReference type="GO" id="GO:0006281">
    <property type="term" value="P:DNA repair"/>
    <property type="evidence" value="ECO:0007669"/>
    <property type="project" value="TreeGrafter"/>
</dbReference>
<evidence type="ECO:0000259" key="9">
    <source>
        <dbReference type="PROSITE" id="PS51194"/>
    </source>
</evidence>
<dbReference type="PANTHER" id="PTHR13710:SF84">
    <property type="entry name" value="ATP-DEPENDENT DNA HELICASE RECS-RELATED"/>
    <property type="match status" value="1"/>
</dbReference>
<organism evidence="10 11">
    <name type="scientific">Priestia megaterium</name>
    <name type="common">Bacillus megaterium</name>
    <dbReference type="NCBI Taxonomy" id="1404"/>
    <lineage>
        <taxon>Bacteria</taxon>
        <taxon>Bacillati</taxon>
        <taxon>Bacillota</taxon>
        <taxon>Bacilli</taxon>
        <taxon>Bacillales</taxon>
        <taxon>Bacillaceae</taxon>
        <taxon>Priestia</taxon>
    </lineage>
</organism>
<dbReference type="PROSITE" id="PS00690">
    <property type="entry name" value="DEAH_ATP_HELICASE"/>
    <property type="match status" value="1"/>
</dbReference>
<dbReference type="SMART" id="SM00490">
    <property type="entry name" value="HELICc"/>
    <property type="match status" value="1"/>
</dbReference>
<dbReference type="GO" id="GO:0043138">
    <property type="term" value="F:3'-5' DNA helicase activity"/>
    <property type="evidence" value="ECO:0007669"/>
    <property type="project" value="TreeGrafter"/>
</dbReference>
<dbReference type="InterPro" id="IPR001650">
    <property type="entry name" value="Helicase_C-like"/>
</dbReference>
<dbReference type="EMBL" id="CP051128">
    <property type="protein sequence ID" value="QIZ09752.1"/>
    <property type="molecule type" value="Genomic_DNA"/>
</dbReference>
<accession>A0A6H1P8J8</accession>